<accession>A0ABV7SSD7</accession>
<keyword evidence="2" id="KW-0540">Nuclease</keyword>
<dbReference type="GO" id="GO:0004519">
    <property type="term" value="F:endonuclease activity"/>
    <property type="evidence" value="ECO:0007669"/>
    <property type="project" value="UniProtKB-KW"/>
</dbReference>
<gene>
    <name evidence="2" type="ORF">ACFONA_01950</name>
</gene>
<dbReference type="PANTHER" id="PTHR35400:SF3">
    <property type="entry name" value="SLL1072 PROTEIN"/>
    <property type="match status" value="1"/>
</dbReference>
<keyword evidence="3" id="KW-1185">Reference proteome</keyword>
<organism evidence="2 3">
    <name type="scientific">Sphingomonas hylomeconis</name>
    <dbReference type="NCBI Taxonomy" id="1395958"/>
    <lineage>
        <taxon>Bacteria</taxon>
        <taxon>Pseudomonadati</taxon>
        <taxon>Pseudomonadota</taxon>
        <taxon>Alphaproteobacteria</taxon>
        <taxon>Sphingomonadales</taxon>
        <taxon>Sphingomonadaceae</taxon>
        <taxon>Sphingomonas</taxon>
    </lineage>
</organism>
<keyword evidence="2" id="KW-0255">Endonuclease</keyword>
<dbReference type="Gene3D" id="3.90.1570.10">
    <property type="entry name" value="tt1808, chain A"/>
    <property type="match status" value="1"/>
</dbReference>
<evidence type="ECO:0000313" key="3">
    <source>
        <dbReference type="Proteomes" id="UP001595713"/>
    </source>
</evidence>
<keyword evidence="2" id="KW-0378">Hydrolase</keyword>
<dbReference type="CDD" id="cd06260">
    <property type="entry name" value="DUF820-like"/>
    <property type="match status" value="1"/>
</dbReference>
<dbReference type="InterPro" id="IPR011335">
    <property type="entry name" value="Restrct_endonuc-II-like"/>
</dbReference>
<evidence type="ECO:0000313" key="2">
    <source>
        <dbReference type="EMBL" id="MFC3578914.1"/>
    </source>
</evidence>
<dbReference type="InterPro" id="IPR012296">
    <property type="entry name" value="Nuclease_put_TT1808"/>
</dbReference>
<dbReference type="InterPro" id="IPR008538">
    <property type="entry name" value="Uma2"/>
</dbReference>
<dbReference type="SUPFAM" id="SSF52980">
    <property type="entry name" value="Restriction endonuclease-like"/>
    <property type="match status" value="1"/>
</dbReference>
<evidence type="ECO:0000259" key="1">
    <source>
        <dbReference type="Pfam" id="PF05685"/>
    </source>
</evidence>
<feature type="domain" description="Putative restriction endonuclease" evidence="1">
    <location>
        <begin position="8"/>
        <end position="153"/>
    </location>
</feature>
<sequence length="162" mass="17844">MAASGAFDDMKVELVKGGLERVNFPKSRHSIRQTQLLFALTRAIDGTTLKATAEIGIDLGNDTVRGCDVAILRAVPEQDRWMRPHEMLLVVEVAETTIRRDLGYKRVDYADAGIAQYWVVDGDRSIVHVYADPVAGEYASVRTVRFGEALAVPGTEQSIVIL</sequence>
<name>A0ABV7SSD7_9SPHN</name>
<proteinExistence type="predicted"/>
<reference evidence="3" key="1">
    <citation type="journal article" date="2019" name="Int. J. Syst. Evol. Microbiol.">
        <title>The Global Catalogue of Microorganisms (GCM) 10K type strain sequencing project: providing services to taxonomists for standard genome sequencing and annotation.</title>
        <authorList>
            <consortium name="The Broad Institute Genomics Platform"/>
            <consortium name="The Broad Institute Genome Sequencing Center for Infectious Disease"/>
            <person name="Wu L."/>
            <person name="Ma J."/>
        </authorList>
    </citation>
    <scope>NUCLEOTIDE SEQUENCE [LARGE SCALE GENOMIC DNA]</scope>
    <source>
        <strain evidence="3">KCTC 42739</strain>
    </source>
</reference>
<dbReference type="Proteomes" id="UP001595713">
    <property type="component" value="Unassembled WGS sequence"/>
</dbReference>
<dbReference type="EMBL" id="JBHRXP010000001">
    <property type="protein sequence ID" value="MFC3578914.1"/>
    <property type="molecule type" value="Genomic_DNA"/>
</dbReference>
<dbReference type="Pfam" id="PF05685">
    <property type="entry name" value="Uma2"/>
    <property type="match status" value="1"/>
</dbReference>
<comment type="caution">
    <text evidence="2">The sequence shown here is derived from an EMBL/GenBank/DDBJ whole genome shotgun (WGS) entry which is preliminary data.</text>
</comment>
<dbReference type="PANTHER" id="PTHR35400">
    <property type="entry name" value="SLR1083 PROTEIN"/>
    <property type="match status" value="1"/>
</dbReference>
<dbReference type="RefSeq" id="WP_261293687.1">
    <property type="nucleotide sequence ID" value="NZ_JANQBK010000004.1"/>
</dbReference>
<protein>
    <submittedName>
        <fullName evidence="2">Uma2 family endonuclease</fullName>
    </submittedName>
</protein>